<dbReference type="Proteomes" id="UP000029121">
    <property type="component" value="Unassembled WGS sequence"/>
</dbReference>
<protein>
    <recommendedName>
        <fullName evidence="1">FKB95-like N-terminal Kelch domain-containing protein</fullName>
    </recommendedName>
</protein>
<dbReference type="OrthoDB" id="10351511at2759"/>
<dbReference type="KEGG" id="crb:17876927"/>
<sequence length="245" mass="27768">MRVARASAAANVVDGKIYVFGGCKEFDSSNWAEVFDPKTQTWDTLILPDLEICKNTSMIEKSVVIEDKVYVVDEEEQCFYYMPREGIWRRGIRDSKLGNRKDWCAIGKLLYCYGTRGKILWCEADELDRCEAEELNWREVEGLGILQFGSKACKRGIEESLAWKLHWTMNSFSRLSSNSRGNIVVFWKVLIPGTGKLQLWCAEISMERRSQGGGVCGTIEWTDAVSGLGPNSYTVKVLYSVSLNV</sequence>
<dbReference type="PANTHER" id="PTHR24414">
    <property type="entry name" value="F-BOX/KELCH-REPEAT PROTEIN SKIP4"/>
    <property type="match status" value="1"/>
</dbReference>
<accession>R0F0J3</accession>
<gene>
    <name evidence="2" type="ORF">CARUB_v10028455mg</name>
</gene>
<dbReference type="eggNOG" id="KOG1072">
    <property type="taxonomic scope" value="Eukaryota"/>
</dbReference>
<dbReference type="InterPro" id="IPR015915">
    <property type="entry name" value="Kelch-typ_b-propeller"/>
</dbReference>
<proteinExistence type="predicted"/>
<keyword evidence="3" id="KW-1185">Reference proteome</keyword>
<dbReference type="InterPro" id="IPR050354">
    <property type="entry name" value="F-box/kelch-repeat_ARATH"/>
</dbReference>
<evidence type="ECO:0000259" key="1">
    <source>
        <dbReference type="Pfam" id="PF25210"/>
    </source>
</evidence>
<reference evidence="3" key="1">
    <citation type="journal article" date="2013" name="Nat. Genet.">
        <title>The Capsella rubella genome and the genomic consequences of rapid mating system evolution.</title>
        <authorList>
            <person name="Slotte T."/>
            <person name="Hazzouri K.M."/>
            <person name="Agren J.A."/>
            <person name="Koenig D."/>
            <person name="Maumus F."/>
            <person name="Guo Y.L."/>
            <person name="Steige K."/>
            <person name="Platts A.E."/>
            <person name="Escobar J.S."/>
            <person name="Newman L.K."/>
            <person name="Wang W."/>
            <person name="Mandakova T."/>
            <person name="Vello E."/>
            <person name="Smith L.M."/>
            <person name="Henz S.R."/>
            <person name="Steffen J."/>
            <person name="Takuno S."/>
            <person name="Brandvain Y."/>
            <person name="Coop G."/>
            <person name="Andolfatto P."/>
            <person name="Hu T.T."/>
            <person name="Blanchette M."/>
            <person name="Clark R.M."/>
            <person name="Quesneville H."/>
            <person name="Nordborg M."/>
            <person name="Gaut B.S."/>
            <person name="Lysak M.A."/>
            <person name="Jenkins J."/>
            <person name="Grimwood J."/>
            <person name="Chapman J."/>
            <person name="Prochnik S."/>
            <person name="Shu S."/>
            <person name="Rokhsar D."/>
            <person name="Schmutz J."/>
            <person name="Weigel D."/>
            <person name="Wright S.I."/>
        </authorList>
    </citation>
    <scope>NUCLEOTIDE SEQUENCE [LARGE SCALE GENOMIC DNA]</scope>
    <source>
        <strain evidence="3">cv. Monte Gargano</strain>
    </source>
</reference>
<dbReference type="InterPro" id="IPR057499">
    <property type="entry name" value="Kelch_FKB95"/>
</dbReference>
<dbReference type="AlphaFoldDB" id="R0F0J3"/>
<dbReference type="SUPFAM" id="SSF117281">
    <property type="entry name" value="Kelch motif"/>
    <property type="match status" value="1"/>
</dbReference>
<dbReference type="Gene3D" id="2.120.10.80">
    <property type="entry name" value="Kelch-type beta propeller"/>
    <property type="match status" value="1"/>
</dbReference>
<dbReference type="EMBL" id="KB870812">
    <property type="protein sequence ID" value="EOA15087.1"/>
    <property type="molecule type" value="Genomic_DNA"/>
</dbReference>
<feature type="domain" description="FKB95-like N-terminal Kelch" evidence="1">
    <location>
        <begin position="1"/>
        <end position="225"/>
    </location>
</feature>
<evidence type="ECO:0000313" key="3">
    <source>
        <dbReference type="Proteomes" id="UP000029121"/>
    </source>
</evidence>
<organism evidence="2 3">
    <name type="scientific">Capsella rubella</name>
    <dbReference type="NCBI Taxonomy" id="81985"/>
    <lineage>
        <taxon>Eukaryota</taxon>
        <taxon>Viridiplantae</taxon>
        <taxon>Streptophyta</taxon>
        <taxon>Embryophyta</taxon>
        <taxon>Tracheophyta</taxon>
        <taxon>Spermatophyta</taxon>
        <taxon>Magnoliopsida</taxon>
        <taxon>eudicotyledons</taxon>
        <taxon>Gunneridae</taxon>
        <taxon>Pentapetalae</taxon>
        <taxon>rosids</taxon>
        <taxon>malvids</taxon>
        <taxon>Brassicales</taxon>
        <taxon>Brassicaceae</taxon>
        <taxon>Camelineae</taxon>
        <taxon>Capsella</taxon>
    </lineage>
</organism>
<dbReference type="Pfam" id="PF25210">
    <property type="entry name" value="Kelch_FKB95"/>
    <property type="match status" value="1"/>
</dbReference>
<evidence type="ECO:0000313" key="2">
    <source>
        <dbReference type="EMBL" id="EOA15087.1"/>
    </source>
</evidence>
<name>R0F0J3_9BRAS</name>
<dbReference type="PANTHER" id="PTHR24414:SF184">
    <property type="entry name" value="GALACTOSE OXIDASE_KELCH REPEAT SUPERFAMILY PROTEIN"/>
    <property type="match status" value="1"/>
</dbReference>